<feature type="region of interest" description="Disordered" evidence="1">
    <location>
        <begin position="463"/>
        <end position="555"/>
    </location>
</feature>
<feature type="compositionally biased region" description="Basic and acidic residues" evidence="1">
    <location>
        <begin position="184"/>
        <end position="193"/>
    </location>
</feature>
<organism evidence="2 3">
    <name type="scientific">Stomoxys calcitrans</name>
    <name type="common">Stable fly</name>
    <name type="synonym">Conops calcitrans</name>
    <dbReference type="NCBI Taxonomy" id="35570"/>
    <lineage>
        <taxon>Eukaryota</taxon>
        <taxon>Metazoa</taxon>
        <taxon>Ecdysozoa</taxon>
        <taxon>Arthropoda</taxon>
        <taxon>Hexapoda</taxon>
        <taxon>Insecta</taxon>
        <taxon>Pterygota</taxon>
        <taxon>Neoptera</taxon>
        <taxon>Endopterygota</taxon>
        <taxon>Diptera</taxon>
        <taxon>Brachycera</taxon>
        <taxon>Muscomorpha</taxon>
        <taxon>Muscoidea</taxon>
        <taxon>Muscidae</taxon>
        <taxon>Stomoxys</taxon>
    </lineage>
</organism>
<feature type="compositionally biased region" description="Low complexity" evidence="1">
    <location>
        <begin position="200"/>
        <end position="224"/>
    </location>
</feature>
<feature type="region of interest" description="Disordered" evidence="1">
    <location>
        <begin position="1"/>
        <end position="87"/>
    </location>
</feature>
<dbReference type="STRING" id="35570.A0A1I8Q4G1"/>
<keyword evidence="3" id="KW-1185">Reference proteome</keyword>
<name>A0A1I8Q4G1_STOCA</name>
<feature type="compositionally biased region" description="Low complexity" evidence="1">
    <location>
        <begin position="475"/>
        <end position="511"/>
    </location>
</feature>
<dbReference type="OrthoDB" id="8051174at2759"/>
<feature type="compositionally biased region" description="Pro residues" evidence="1">
    <location>
        <begin position="274"/>
        <end position="283"/>
    </location>
</feature>
<evidence type="ECO:0000313" key="2">
    <source>
        <dbReference type="EnsemblMetazoa" id="SCAU013826-PA"/>
    </source>
</evidence>
<reference evidence="2" key="1">
    <citation type="submission" date="2020-05" db="UniProtKB">
        <authorList>
            <consortium name="EnsemblMetazoa"/>
        </authorList>
    </citation>
    <scope>IDENTIFICATION</scope>
    <source>
        <strain evidence="2">USDA</strain>
    </source>
</reference>
<sequence>MQKSSRSNSNSSANNSKEKPNKLKLTQNSDRNANSTSTSPTATTTTSNTTASSASVSSIQGGTIRKSSTKRSRYSNEEGNQTQGVIYQDENYMEFDFFAREGSGQRESSQFTELFRDFPVCYEATTLPIPNSQKELQNPPPYRDPPPPTPPPLSQLPSRNPRNAEASGVQSCPSSPFRGKVVLSKKERKELSKLAKQQDNNTSNSTSNIRTLDSSDSGSASHHSSPYKGRVTELKNCIARINSKGIFASLHRSSQKSLNAQTAAEEQSSSHEVSPPPPAPESSPPGSNASNNNDADYTEKLKNLPVRQRKAHTSHMDNYCLFDPMDFVNEKTLRRRTHDSLLMDLPLQQQHHGLRDPLFSSRQNLDFSEEELVPEVIYDDQEEATEAETKETTKNFDHHNYFVIDPDDFEEEPSLDIGIPNPFTNEQVVQANLTAEQHTYVNNADALKASESLEKLLNAFETAPSMSNSQESKDTTNSTATTTSTALVESSTSTNSNSSSTSNTSSQTTLQRTKKKLTFLNLSPFRSNKSPHSDKTNSKKTKSESTAHAVQSQQQRAVSEFVNSEHMFHLQQMLLSADNVLNDVRSHHETIELNYVLFNPGPVPSRNVQYKIRKPRPLSTHSDADSGFLSPCSPDEFSSLKSNPAILVLQQCDSVQGYIE</sequence>
<feature type="compositionally biased region" description="Low complexity" evidence="1">
    <location>
        <begin position="284"/>
        <end position="293"/>
    </location>
</feature>
<feature type="region of interest" description="Disordered" evidence="1">
    <location>
        <begin position="257"/>
        <end position="296"/>
    </location>
</feature>
<accession>A0A1I8Q4G1</accession>
<dbReference type="EnsemblMetazoa" id="SCAU013826-RA">
    <property type="protein sequence ID" value="SCAU013826-PA"/>
    <property type="gene ID" value="SCAU013826"/>
</dbReference>
<dbReference type="Proteomes" id="UP000095300">
    <property type="component" value="Unassembled WGS sequence"/>
</dbReference>
<feature type="compositionally biased region" description="Basic and acidic residues" evidence="1">
    <location>
        <begin position="531"/>
        <end position="545"/>
    </location>
</feature>
<dbReference type="AlphaFoldDB" id="A0A1I8Q4G1"/>
<dbReference type="VEuPathDB" id="VectorBase:SCAU013826"/>
<evidence type="ECO:0000256" key="1">
    <source>
        <dbReference type="SAM" id="MobiDB-lite"/>
    </source>
</evidence>
<protein>
    <submittedName>
        <fullName evidence="2">Uncharacterized protein</fullName>
    </submittedName>
</protein>
<feature type="compositionally biased region" description="Low complexity" evidence="1">
    <location>
        <begin position="32"/>
        <end position="58"/>
    </location>
</feature>
<feature type="compositionally biased region" description="Low complexity" evidence="1">
    <location>
        <begin position="1"/>
        <end position="15"/>
    </location>
</feature>
<proteinExistence type="predicted"/>
<gene>
    <name evidence="2" type="primary">106082850</name>
</gene>
<evidence type="ECO:0000313" key="3">
    <source>
        <dbReference type="Proteomes" id="UP000095300"/>
    </source>
</evidence>
<feature type="region of interest" description="Disordered" evidence="1">
    <location>
        <begin position="126"/>
        <end position="228"/>
    </location>
</feature>
<feature type="compositionally biased region" description="Pro residues" evidence="1">
    <location>
        <begin position="138"/>
        <end position="154"/>
    </location>
</feature>
<feature type="compositionally biased region" description="Polar residues" evidence="1">
    <location>
        <begin position="520"/>
        <end position="530"/>
    </location>
</feature>